<dbReference type="KEGG" id="vg:26643321"/>
<evidence type="ECO:0000313" key="2">
    <source>
        <dbReference type="Proteomes" id="UP000028567"/>
    </source>
</evidence>
<keyword evidence="2" id="KW-1185">Reference proteome</keyword>
<name>A0A075BSR0_9CAUD</name>
<accession>A0A075BSR0</accession>
<dbReference type="Proteomes" id="UP000028567">
    <property type="component" value="Segment"/>
</dbReference>
<organism evidence="1 2">
    <name type="scientific">Microcystis phage MaMV-DC</name>
    <dbReference type="NCBI Taxonomy" id="1357715"/>
    <lineage>
        <taxon>Viruses</taxon>
        <taxon>Duplodnaviria</taxon>
        <taxon>Heunggongvirae</taxon>
        <taxon>Uroviricota</taxon>
        <taxon>Caudoviricetes</taxon>
        <taxon>Fukuivirus</taxon>
        <taxon>Fukuivirus MVDC</taxon>
    </lineage>
</organism>
<protein>
    <submittedName>
        <fullName evidence="1">Uncharacterized protein</fullName>
    </submittedName>
</protein>
<evidence type="ECO:0000313" key="1">
    <source>
        <dbReference type="EMBL" id="AGR48708.1"/>
    </source>
</evidence>
<dbReference type="GeneID" id="26643321"/>
<dbReference type="EMBL" id="KF356199">
    <property type="protein sequence ID" value="AGR48708.1"/>
    <property type="molecule type" value="Genomic_DNA"/>
</dbReference>
<sequence length="80" mass="9339">MKEINPNYWAPHNQEWAPHYGEWSAPIPISDLPTLASGDNLYDGFYLYNAGGPAKFYYRLVGAVLRNILDEENNYFYENY</sequence>
<reference evidence="1 2" key="1">
    <citation type="submission" date="2013-07" db="EMBL/GenBank/DDBJ databases">
        <title>Sequencing and analysis of the complete genome of Microcystis aeruginosa phage MaMV-DC.</title>
        <authorList>
            <person name="Ou T."/>
            <person name="Li S.H."/>
            <person name="Zhang Q.Y."/>
        </authorList>
    </citation>
    <scope>NUCLEOTIDE SEQUENCE [LARGE SCALE GENOMIC DNA]</scope>
</reference>
<gene>
    <name evidence="1" type="ORF">MaMVDC_143</name>
</gene>
<proteinExistence type="predicted"/>
<dbReference type="RefSeq" id="YP_009217827.1">
    <property type="nucleotide sequence ID" value="NC_029002.1"/>
</dbReference>